<evidence type="ECO:0000256" key="1">
    <source>
        <dbReference type="ARBA" id="ARBA00011738"/>
    </source>
</evidence>
<keyword evidence="2 8" id="KW-0819">tRNA processing</keyword>
<dbReference type="Proteomes" id="UP000285780">
    <property type="component" value="Unassembled WGS sequence"/>
</dbReference>
<dbReference type="GO" id="GO:0008270">
    <property type="term" value="F:zinc ion binding"/>
    <property type="evidence" value="ECO:0007669"/>
    <property type="project" value="UniProtKB-UniRule"/>
</dbReference>
<reference evidence="9 10" key="1">
    <citation type="submission" date="2018-09" db="EMBL/GenBank/DDBJ databases">
        <title>Genomic Encyclopedia of Archaeal and Bacterial Type Strains, Phase II (KMG-II): from individual species to whole genera.</title>
        <authorList>
            <person name="Goeker M."/>
        </authorList>
    </citation>
    <scope>NUCLEOTIDE SEQUENCE [LARGE SCALE GENOMIC DNA]</scope>
    <source>
        <strain evidence="9 10">DSM 16505</strain>
    </source>
</reference>
<feature type="binding site" evidence="8">
    <location>
        <position position="213"/>
    </location>
    <ligand>
        <name>Zn(2+)</name>
        <dbReference type="ChEBI" id="CHEBI:29105"/>
        <label>1</label>
        <note>catalytic</note>
    </ligand>
</feature>
<keyword evidence="7 8" id="KW-0862">Zinc</keyword>
<protein>
    <recommendedName>
        <fullName evidence="8">Ribonuclease Z</fullName>
        <shortName evidence="8">RNase Z</shortName>
        <ecNumber evidence="8">3.1.26.11</ecNumber>
    </recommendedName>
    <alternativeName>
        <fullName evidence="8">tRNA 3 endonuclease</fullName>
    </alternativeName>
    <alternativeName>
        <fullName evidence="8">tRNase Z</fullName>
    </alternativeName>
</protein>
<dbReference type="Pfam" id="PF23023">
    <property type="entry name" value="Anti-Pycsar_Apyc1"/>
    <property type="match status" value="1"/>
</dbReference>
<dbReference type="EC" id="3.1.26.11" evidence="8"/>
<dbReference type="InterPro" id="IPR036866">
    <property type="entry name" value="RibonucZ/Hydroxyglut_hydro"/>
</dbReference>
<feature type="binding site" evidence="8">
    <location>
        <position position="62"/>
    </location>
    <ligand>
        <name>Zn(2+)</name>
        <dbReference type="ChEBI" id="CHEBI:29105"/>
        <label>1</label>
        <note>catalytic</note>
    </ligand>
</feature>
<keyword evidence="10" id="KW-1185">Reference proteome</keyword>
<keyword evidence="3 8" id="KW-0540">Nuclease</keyword>
<dbReference type="PANTHER" id="PTHR46018">
    <property type="entry name" value="ZINC PHOSPHODIESTERASE ELAC PROTEIN 1"/>
    <property type="match status" value="1"/>
</dbReference>
<dbReference type="NCBIfam" id="NF000801">
    <property type="entry name" value="PRK00055.1-3"/>
    <property type="match status" value="1"/>
</dbReference>
<feature type="binding site" evidence="8">
    <location>
        <position position="64"/>
    </location>
    <ligand>
        <name>Zn(2+)</name>
        <dbReference type="ChEBI" id="CHEBI:29105"/>
        <label>1</label>
        <note>catalytic</note>
    </ligand>
</feature>
<feature type="binding site" evidence="8">
    <location>
        <position position="67"/>
    </location>
    <ligand>
        <name>Zn(2+)</name>
        <dbReference type="ChEBI" id="CHEBI:29105"/>
        <label>2</label>
        <note>catalytic</note>
    </ligand>
</feature>
<evidence type="ECO:0000256" key="5">
    <source>
        <dbReference type="ARBA" id="ARBA00022759"/>
    </source>
</evidence>
<comment type="subunit">
    <text evidence="1 8">Homodimer.</text>
</comment>
<feature type="binding site" evidence="8">
    <location>
        <position position="142"/>
    </location>
    <ligand>
        <name>Zn(2+)</name>
        <dbReference type="ChEBI" id="CHEBI:29105"/>
        <label>1</label>
        <note>catalytic</note>
    </ligand>
</feature>
<dbReference type="HAMAP" id="MF_01818">
    <property type="entry name" value="RNase_Z_BN"/>
    <property type="match status" value="1"/>
</dbReference>
<dbReference type="CDD" id="cd07717">
    <property type="entry name" value="RNaseZ_ZiPD-like_MBL-fold"/>
    <property type="match status" value="1"/>
</dbReference>
<feature type="binding site" evidence="8">
    <location>
        <position position="213"/>
    </location>
    <ligand>
        <name>Zn(2+)</name>
        <dbReference type="ChEBI" id="CHEBI:29105"/>
        <label>2</label>
        <note>catalytic</note>
    </ligand>
</feature>
<dbReference type="SUPFAM" id="SSF56281">
    <property type="entry name" value="Metallo-hydrolase/oxidoreductase"/>
    <property type="match status" value="1"/>
</dbReference>
<evidence type="ECO:0000256" key="8">
    <source>
        <dbReference type="HAMAP-Rule" id="MF_01818"/>
    </source>
</evidence>
<evidence type="ECO:0000256" key="6">
    <source>
        <dbReference type="ARBA" id="ARBA00022801"/>
    </source>
</evidence>
<proteinExistence type="inferred from homology"/>
<dbReference type="GO" id="GO:0042781">
    <property type="term" value="F:3'-tRNA processing endoribonuclease activity"/>
    <property type="evidence" value="ECO:0007669"/>
    <property type="project" value="UniProtKB-UniRule"/>
</dbReference>
<evidence type="ECO:0000313" key="10">
    <source>
        <dbReference type="Proteomes" id="UP000285780"/>
    </source>
</evidence>
<organism evidence="9 10">
    <name type="scientific">Tenacibaculum lutimaris</name>
    <dbReference type="NCBI Taxonomy" id="285258"/>
    <lineage>
        <taxon>Bacteria</taxon>
        <taxon>Pseudomonadati</taxon>
        <taxon>Bacteroidota</taxon>
        <taxon>Flavobacteriia</taxon>
        <taxon>Flavobacteriales</taxon>
        <taxon>Flavobacteriaceae</taxon>
        <taxon>Tenacibaculum</taxon>
    </lineage>
</organism>
<comment type="similarity">
    <text evidence="8">Belongs to the RNase Z family.</text>
</comment>
<dbReference type="PANTHER" id="PTHR46018:SF2">
    <property type="entry name" value="ZINC PHOSPHODIESTERASE ELAC PROTEIN 1"/>
    <property type="match status" value="1"/>
</dbReference>
<comment type="cofactor">
    <cofactor evidence="8">
        <name>Zn(2+)</name>
        <dbReference type="ChEBI" id="CHEBI:29105"/>
    </cofactor>
    <text evidence="8">Binds 2 Zn(2+) ions.</text>
</comment>
<evidence type="ECO:0000256" key="4">
    <source>
        <dbReference type="ARBA" id="ARBA00022723"/>
    </source>
</evidence>
<dbReference type="EMBL" id="RAQM01000009">
    <property type="protein sequence ID" value="RKF03510.1"/>
    <property type="molecule type" value="Genomic_DNA"/>
</dbReference>
<dbReference type="RefSeq" id="WP_120187050.1">
    <property type="nucleotide sequence ID" value="NZ_RAQM01000009.1"/>
</dbReference>
<comment type="caution">
    <text evidence="9">The sequence shown here is derived from an EMBL/GenBank/DDBJ whole genome shotgun (WGS) entry which is preliminary data.</text>
</comment>
<evidence type="ECO:0000256" key="2">
    <source>
        <dbReference type="ARBA" id="ARBA00022694"/>
    </source>
</evidence>
<evidence type="ECO:0000256" key="7">
    <source>
        <dbReference type="ARBA" id="ARBA00022833"/>
    </source>
</evidence>
<dbReference type="Gene3D" id="3.60.15.10">
    <property type="entry name" value="Ribonuclease Z/Hydroxyacylglutathione hydrolase-like"/>
    <property type="match status" value="1"/>
</dbReference>
<keyword evidence="6 8" id="KW-0378">Hydrolase</keyword>
<comment type="catalytic activity">
    <reaction evidence="8">
        <text>Endonucleolytic cleavage of RNA, removing extra 3' nucleotides from tRNA precursor, generating 3' termini of tRNAs. A 3'-hydroxy group is left at the tRNA terminus and a 5'-phosphoryl group is left at the trailer molecule.</text>
        <dbReference type="EC" id="3.1.26.11"/>
    </reaction>
</comment>
<dbReference type="AlphaFoldDB" id="A0A420E0A6"/>
<dbReference type="NCBIfam" id="TIGR02651">
    <property type="entry name" value="RNase_Z"/>
    <property type="match status" value="1"/>
</dbReference>
<feature type="binding site" evidence="8">
    <location>
        <position position="271"/>
    </location>
    <ligand>
        <name>Zn(2+)</name>
        <dbReference type="ChEBI" id="CHEBI:29105"/>
        <label>2</label>
        <note>catalytic</note>
    </ligand>
</feature>
<evidence type="ECO:0000256" key="3">
    <source>
        <dbReference type="ARBA" id="ARBA00022722"/>
    </source>
</evidence>
<comment type="function">
    <text evidence="8">Zinc phosphodiesterase, which displays some tRNA 3'-processing endonuclease activity. Probably involved in tRNA maturation, by removing a 3'-trailer from precursor tRNA.</text>
</comment>
<accession>A0A420E0A6</accession>
<keyword evidence="5 8" id="KW-0255">Endonuclease</keyword>
<dbReference type="InterPro" id="IPR013471">
    <property type="entry name" value="RNase_Z/BN"/>
</dbReference>
<sequence length="313" mass="35864">MSLHLTILGCHSATPRVNAYPTAQYLEINNRHFLIDCGEGTQRQMRKYKVGFSKINHIFISHLHGDHFFGLVGLISTFGILNRERELHIYGPKGIKEVTILQLKVSKSWTKYPIIFHELDSKESELIFEDDKISVRTIPLDHRIYTNGFLFTEKPKPRKLHIENIQQYNEIETCDFHNIKAGKDFILSTGEVVPNEELTIDPPKPLSYAFCSDTAYKPGIVSIIKDVDLLYHEATFLKDREDLCEKTKHSTAEQAASIAYQANAKKLVIGHYSSRYNNLEDFKAEAQTIFKNVELAEAGKLYSTDDFPIEILN</sequence>
<feature type="active site" description="Proton acceptor" evidence="8">
    <location>
        <position position="66"/>
    </location>
</feature>
<keyword evidence="4 8" id="KW-0479">Metal-binding</keyword>
<name>A0A420E0A6_9FLAO</name>
<gene>
    <name evidence="8" type="primary">rnz</name>
    <name evidence="9" type="ORF">C8N26_1898</name>
</gene>
<feature type="binding site" evidence="8">
    <location>
        <position position="66"/>
    </location>
    <ligand>
        <name>Zn(2+)</name>
        <dbReference type="ChEBI" id="CHEBI:29105"/>
        <label>2</label>
        <note>catalytic</note>
    </ligand>
</feature>
<evidence type="ECO:0000313" key="9">
    <source>
        <dbReference type="EMBL" id="RKF03510.1"/>
    </source>
</evidence>